<evidence type="ECO:0000313" key="3">
    <source>
        <dbReference type="Proteomes" id="UP000008062"/>
    </source>
</evidence>
<dbReference type="EMBL" id="CM001215">
    <property type="protein sequence ID" value="EGP81938.1"/>
    <property type="molecule type" value="Genomic_DNA"/>
</dbReference>
<accession>F9XS51</accession>
<reference evidence="2 3" key="1">
    <citation type="journal article" date="2011" name="PLoS Genet.">
        <title>Finished genome of the fungal wheat pathogen Mycosphaerella graminicola reveals dispensome structure, chromosome plasticity, and stealth pathogenesis.</title>
        <authorList>
            <person name="Goodwin S.B."/>
            <person name="Ben M'barek S."/>
            <person name="Dhillon B."/>
            <person name="Wittenberg A.H.J."/>
            <person name="Crane C.F."/>
            <person name="Hane J.K."/>
            <person name="Foster A.J."/>
            <person name="Van der Lee T.A.J."/>
            <person name="Grimwood J."/>
            <person name="Aerts A."/>
            <person name="Antoniw J."/>
            <person name="Bailey A."/>
            <person name="Bluhm B."/>
            <person name="Bowler J."/>
            <person name="Bristow J."/>
            <person name="van der Burgt A."/>
            <person name="Canto-Canche B."/>
            <person name="Churchill A.C.L."/>
            <person name="Conde-Ferraez L."/>
            <person name="Cools H.J."/>
            <person name="Coutinho P.M."/>
            <person name="Csukai M."/>
            <person name="Dehal P."/>
            <person name="De Wit P."/>
            <person name="Donzelli B."/>
            <person name="van de Geest H.C."/>
            <person name="van Ham R.C.H.J."/>
            <person name="Hammond-Kosack K.E."/>
            <person name="Henrissat B."/>
            <person name="Kilian A."/>
            <person name="Kobayashi A.K."/>
            <person name="Koopmann E."/>
            <person name="Kourmpetis Y."/>
            <person name="Kuzniar A."/>
            <person name="Lindquist E."/>
            <person name="Lombard V."/>
            <person name="Maliepaard C."/>
            <person name="Martins N."/>
            <person name="Mehrabi R."/>
            <person name="Nap J.P.H."/>
            <person name="Ponomarenko A."/>
            <person name="Rudd J.J."/>
            <person name="Salamov A."/>
            <person name="Schmutz J."/>
            <person name="Schouten H.J."/>
            <person name="Shapiro H."/>
            <person name="Stergiopoulos I."/>
            <person name="Torriani S.F.F."/>
            <person name="Tu H."/>
            <person name="de Vries R.P."/>
            <person name="Waalwijk C."/>
            <person name="Ware S.B."/>
            <person name="Wiebenga A."/>
            <person name="Zwiers L.-H."/>
            <person name="Oliver R.P."/>
            <person name="Grigoriev I.V."/>
            <person name="Kema G.H.J."/>
        </authorList>
    </citation>
    <scope>NUCLEOTIDE SEQUENCE [LARGE SCALE GENOMIC DNA]</scope>
    <source>
        <strain evidence="3">CBS 115943 / IPO323</strain>
    </source>
</reference>
<dbReference type="Proteomes" id="UP000008062">
    <property type="component" value="Chromosome 20"/>
</dbReference>
<protein>
    <submittedName>
        <fullName evidence="2">Uncharacterized protein</fullName>
    </submittedName>
</protein>
<dbReference type="RefSeq" id="XP_003846962.1">
    <property type="nucleotide sequence ID" value="XM_003846914.1"/>
</dbReference>
<dbReference type="KEGG" id="ztr:MYCGRDRAFT_111799"/>
<feature type="region of interest" description="Disordered" evidence="1">
    <location>
        <begin position="59"/>
        <end position="85"/>
    </location>
</feature>
<dbReference type="AlphaFoldDB" id="F9XS51"/>
<dbReference type="HOGENOM" id="CLU_934500_0_0_1"/>
<feature type="compositionally biased region" description="Acidic residues" evidence="1">
    <location>
        <begin position="61"/>
        <end position="84"/>
    </location>
</feature>
<sequence length="298" mass="33211">MHLAGSPVTRTRSKRVGRISLFRKRQNVPGMDAEKGSKVGSDRKVRDSMIVREERLGRDGDVDDCSDAEDSVGEDCGGEEDDIGGDINGDINDDDDINVIEGSRQTQSEVAQLHRNQLDMVTRFEATIQQRCDEGKADLQTWLEQQHALAITELCVEQQHLRASMQHLQDEHTRLQSVQAAELSTLRAEQDGLSDFVCRLRADATLHLDPAPNPDSSNTVPRLGLEEKQQLEVKTELEEPEEDASTTVLLGDILTTGLGRAMELVVQIGQRQHSVEEEKGSVMKETRCRTTRFDCGVH</sequence>
<keyword evidence="3" id="KW-1185">Reference proteome</keyword>
<evidence type="ECO:0000313" key="2">
    <source>
        <dbReference type="EMBL" id="EGP81938.1"/>
    </source>
</evidence>
<name>F9XS51_ZYMTI</name>
<dbReference type="GeneID" id="13396718"/>
<organism evidence="2 3">
    <name type="scientific">Zymoseptoria tritici (strain CBS 115943 / IPO323)</name>
    <name type="common">Speckled leaf blotch fungus</name>
    <name type="synonym">Septoria tritici</name>
    <dbReference type="NCBI Taxonomy" id="336722"/>
    <lineage>
        <taxon>Eukaryota</taxon>
        <taxon>Fungi</taxon>
        <taxon>Dikarya</taxon>
        <taxon>Ascomycota</taxon>
        <taxon>Pezizomycotina</taxon>
        <taxon>Dothideomycetes</taxon>
        <taxon>Dothideomycetidae</taxon>
        <taxon>Mycosphaerellales</taxon>
        <taxon>Mycosphaerellaceae</taxon>
        <taxon>Zymoseptoria</taxon>
    </lineage>
</organism>
<evidence type="ECO:0000256" key="1">
    <source>
        <dbReference type="SAM" id="MobiDB-lite"/>
    </source>
</evidence>
<gene>
    <name evidence="2" type="ORF">MYCGRDRAFT_111799</name>
</gene>
<proteinExistence type="predicted"/>
<dbReference type="InParanoid" id="F9XS51"/>